<sequence>MAFSPTANNLSDAIDASGLTQREIADRVGFNHPNVLSMMKQGVTRVPLQRIPALAQTLGMDPSQFLLVAIEEYHPGVYEVLCDVLGLPLTDAEMGVVLMFRMACMRGDIELEGPFKKALEGLMEMAEVASTSR</sequence>
<dbReference type="RefSeq" id="WP_191285330.1">
    <property type="nucleotide sequence ID" value="NZ_BNCH01000002.1"/>
</dbReference>
<proteinExistence type="predicted"/>
<evidence type="ECO:0000259" key="1">
    <source>
        <dbReference type="PROSITE" id="PS50943"/>
    </source>
</evidence>
<accession>A0ABQ3IR59</accession>
<dbReference type="SUPFAM" id="SSF47413">
    <property type="entry name" value="lambda repressor-like DNA-binding domains"/>
    <property type="match status" value="1"/>
</dbReference>
<protein>
    <recommendedName>
        <fullName evidence="1">HTH cro/C1-type domain-containing protein</fullName>
    </recommendedName>
</protein>
<feature type="domain" description="HTH cro/C1-type" evidence="1">
    <location>
        <begin position="10"/>
        <end position="65"/>
    </location>
</feature>
<comment type="caution">
    <text evidence="2">The sequence shown here is derived from an EMBL/GenBank/DDBJ whole genome shotgun (WGS) entry which is preliminary data.</text>
</comment>
<reference evidence="3" key="1">
    <citation type="journal article" date="2019" name="Int. J. Syst. Evol. Microbiol.">
        <title>The Global Catalogue of Microorganisms (GCM) 10K type strain sequencing project: providing services to taxonomists for standard genome sequencing and annotation.</title>
        <authorList>
            <consortium name="The Broad Institute Genomics Platform"/>
            <consortium name="The Broad Institute Genome Sequencing Center for Infectious Disease"/>
            <person name="Wu L."/>
            <person name="Ma J."/>
        </authorList>
    </citation>
    <scope>NUCLEOTIDE SEQUENCE [LARGE SCALE GENOMIC DNA]</scope>
    <source>
        <strain evidence="3">KCTC 42443</strain>
    </source>
</reference>
<organism evidence="2 3">
    <name type="scientific">Aliiroseovarius zhejiangensis</name>
    <dbReference type="NCBI Taxonomy" id="1632025"/>
    <lineage>
        <taxon>Bacteria</taxon>
        <taxon>Pseudomonadati</taxon>
        <taxon>Pseudomonadota</taxon>
        <taxon>Alphaproteobacteria</taxon>
        <taxon>Rhodobacterales</taxon>
        <taxon>Paracoccaceae</taxon>
        <taxon>Aliiroseovarius</taxon>
    </lineage>
</organism>
<dbReference type="InterPro" id="IPR010982">
    <property type="entry name" value="Lambda_DNA-bd_dom_sf"/>
</dbReference>
<dbReference type="SMART" id="SM00530">
    <property type="entry name" value="HTH_XRE"/>
    <property type="match status" value="1"/>
</dbReference>
<dbReference type="PROSITE" id="PS50943">
    <property type="entry name" value="HTH_CROC1"/>
    <property type="match status" value="1"/>
</dbReference>
<dbReference type="EMBL" id="BNCH01000002">
    <property type="protein sequence ID" value="GHE91542.1"/>
    <property type="molecule type" value="Genomic_DNA"/>
</dbReference>
<evidence type="ECO:0000313" key="2">
    <source>
        <dbReference type="EMBL" id="GHE91542.1"/>
    </source>
</evidence>
<dbReference type="Gene3D" id="1.10.260.40">
    <property type="entry name" value="lambda repressor-like DNA-binding domains"/>
    <property type="match status" value="1"/>
</dbReference>
<dbReference type="Proteomes" id="UP000609802">
    <property type="component" value="Unassembled WGS sequence"/>
</dbReference>
<keyword evidence="3" id="KW-1185">Reference proteome</keyword>
<dbReference type="Pfam" id="PF01381">
    <property type="entry name" value="HTH_3"/>
    <property type="match status" value="1"/>
</dbReference>
<evidence type="ECO:0000313" key="3">
    <source>
        <dbReference type="Proteomes" id="UP000609802"/>
    </source>
</evidence>
<gene>
    <name evidence="2" type="ORF">GCM10016455_09270</name>
</gene>
<name>A0ABQ3IR59_9RHOB</name>
<dbReference type="InterPro" id="IPR001387">
    <property type="entry name" value="Cro/C1-type_HTH"/>
</dbReference>
<dbReference type="CDD" id="cd00093">
    <property type="entry name" value="HTH_XRE"/>
    <property type="match status" value="1"/>
</dbReference>